<protein>
    <submittedName>
        <fullName evidence="2">Predicted CoA-binding protein</fullName>
    </submittedName>
</protein>
<organism evidence="2 3">
    <name type="scientific">Pelagirhabdus alkalitolerans</name>
    <dbReference type="NCBI Taxonomy" id="1612202"/>
    <lineage>
        <taxon>Bacteria</taxon>
        <taxon>Bacillati</taxon>
        <taxon>Bacillota</taxon>
        <taxon>Bacilli</taxon>
        <taxon>Bacillales</taxon>
        <taxon>Bacillaceae</taxon>
        <taxon>Pelagirhabdus</taxon>
    </lineage>
</organism>
<dbReference type="InterPro" id="IPR036291">
    <property type="entry name" value="NAD(P)-bd_dom_sf"/>
</dbReference>
<dbReference type="Proteomes" id="UP000242949">
    <property type="component" value="Unassembled WGS sequence"/>
</dbReference>
<dbReference type="InterPro" id="IPR003781">
    <property type="entry name" value="CoA-bd"/>
</dbReference>
<evidence type="ECO:0000313" key="2">
    <source>
        <dbReference type="EMBL" id="SDB89838.1"/>
    </source>
</evidence>
<keyword evidence="3" id="KW-1185">Reference proteome</keyword>
<proteinExistence type="predicted"/>
<name>A0A1G6H6U7_9BACI</name>
<dbReference type="RefSeq" id="WP_090793294.1">
    <property type="nucleotide sequence ID" value="NZ_FMYI01000002.1"/>
</dbReference>
<dbReference type="EMBL" id="FMYI01000002">
    <property type="protein sequence ID" value="SDB89838.1"/>
    <property type="molecule type" value="Genomic_DNA"/>
</dbReference>
<feature type="domain" description="CoA-binding" evidence="1">
    <location>
        <begin position="15"/>
        <end position="107"/>
    </location>
</feature>
<dbReference type="STRING" id="1612202.SAMN05421734_102297"/>
<gene>
    <name evidence="2" type="ORF">SAMN05421734_102297</name>
</gene>
<dbReference type="AlphaFoldDB" id="A0A1G6H6U7"/>
<dbReference type="PANTHER" id="PTHR33303">
    <property type="entry name" value="CYTOPLASMIC PROTEIN-RELATED"/>
    <property type="match status" value="1"/>
</dbReference>
<reference evidence="3" key="1">
    <citation type="submission" date="2016-09" db="EMBL/GenBank/DDBJ databases">
        <authorList>
            <person name="Varghese N."/>
            <person name="Submissions S."/>
        </authorList>
    </citation>
    <scope>NUCLEOTIDE SEQUENCE [LARGE SCALE GENOMIC DNA]</scope>
    <source>
        <strain evidence="3">S5</strain>
    </source>
</reference>
<evidence type="ECO:0000313" key="3">
    <source>
        <dbReference type="Proteomes" id="UP000242949"/>
    </source>
</evidence>
<dbReference type="OrthoDB" id="9804695at2"/>
<dbReference type="SMART" id="SM00881">
    <property type="entry name" value="CoA_binding"/>
    <property type="match status" value="1"/>
</dbReference>
<dbReference type="Gene3D" id="3.40.50.720">
    <property type="entry name" value="NAD(P)-binding Rossmann-like Domain"/>
    <property type="match status" value="1"/>
</dbReference>
<dbReference type="PANTHER" id="PTHR33303:SF2">
    <property type="entry name" value="COA-BINDING DOMAIN-CONTAINING PROTEIN"/>
    <property type="match status" value="1"/>
</dbReference>
<evidence type="ECO:0000259" key="1">
    <source>
        <dbReference type="SMART" id="SM00881"/>
    </source>
</evidence>
<dbReference type="SUPFAM" id="SSF51735">
    <property type="entry name" value="NAD(P)-binding Rossmann-fold domains"/>
    <property type="match status" value="1"/>
</dbReference>
<accession>A0A1G6H6U7</accession>
<dbReference type="Pfam" id="PF13380">
    <property type="entry name" value="CoA_binding_2"/>
    <property type="match status" value="1"/>
</dbReference>
<sequence length="137" mass="15628">MRYKHPSDKKLKEVLTEAKTIAVVGLSDKENRTSHQVSKVMQDAGYRIIPVNPNIESALGETAYSKLSEIEEKVDIVNVFRQSIYLYDVAKEAKDIGASVLWGQLDVIDKSVYKDFKDDMEIIMDECIKVAYHEVMK</sequence>